<dbReference type="EMBL" id="JACCEV010000003">
    <property type="protein sequence ID" value="NYT86321.1"/>
    <property type="molecule type" value="Genomic_DNA"/>
</dbReference>
<sequence>MTNTLKLELTQCRSCKAWWSLHPYACKQCGSHDLELRPVSGIGKIKAKTTISRAPDSFWRQYVPYTVVLVALQEGVTVMGQADNDAFVGQHVQASIQVLEQRQLVRFNPQHTKEETL</sequence>
<dbReference type="PANTHER" id="PTHR34075:SF5">
    <property type="entry name" value="BLR3430 PROTEIN"/>
    <property type="match status" value="1"/>
</dbReference>
<protein>
    <submittedName>
        <fullName evidence="2">OB-fold domain-containing protein</fullName>
    </submittedName>
</protein>
<comment type="caution">
    <text evidence="2">The sequence shown here is derived from an EMBL/GenBank/DDBJ whole genome shotgun (WGS) entry which is preliminary data.</text>
</comment>
<evidence type="ECO:0000313" key="3">
    <source>
        <dbReference type="Proteomes" id="UP000554144"/>
    </source>
</evidence>
<dbReference type="AlphaFoldDB" id="A0A853GVH7"/>
<dbReference type="RefSeq" id="WP_130040362.1">
    <property type="nucleotide sequence ID" value="NZ_JACCEV010000003.1"/>
</dbReference>
<accession>A0A853GVH7</accession>
<gene>
    <name evidence="2" type="ORF">H0A62_11960</name>
</gene>
<evidence type="ECO:0000313" key="2">
    <source>
        <dbReference type="EMBL" id="NYT86321.1"/>
    </source>
</evidence>
<dbReference type="InterPro" id="IPR012340">
    <property type="entry name" value="NA-bd_OB-fold"/>
</dbReference>
<organism evidence="2 3">
    <name type="scientific">Pollutimonas harenae</name>
    <dbReference type="NCBI Taxonomy" id="657015"/>
    <lineage>
        <taxon>Bacteria</taxon>
        <taxon>Pseudomonadati</taxon>
        <taxon>Pseudomonadota</taxon>
        <taxon>Betaproteobacteria</taxon>
        <taxon>Burkholderiales</taxon>
        <taxon>Alcaligenaceae</taxon>
        <taxon>Pollutimonas</taxon>
    </lineage>
</organism>
<dbReference type="SUPFAM" id="SSF50249">
    <property type="entry name" value="Nucleic acid-binding proteins"/>
    <property type="match status" value="1"/>
</dbReference>
<dbReference type="Proteomes" id="UP000554144">
    <property type="component" value="Unassembled WGS sequence"/>
</dbReference>
<proteinExistence type="predicted"/>
<feature type="domain" description="ChsH2 C-terminal OB-fold" evidence="1">
    <location>
        <begin position="37"/>
        <end position="96"/>
    </location>
</feature>
<name>A0A853GVH7_9BURK</name>
<dbReference type="PANTHER" id="PTHR34075">
    <property type="entry name" value="BLR3430 PROTEIN"/>
    <property type="match status" value="1"/>
</dbReference>
<reference evidence="2 3" key="1">
    <citation type="submission" date="2020-07" db="EMBL/GenBank/DDBJ databases">
        <title>Taxonomic revisions and descriptions of new bacterial species based on genomic comparisons in the high-G+C-content subgroup of the family Alcaligenaceae.</title>
        <authorList>
            <person name="Szabo A."/>
            <person name="Felfoldi T."/>
        </authorList>
    </citation>
    <scope>NUCLEOTIDE SEQUENCE [LARGE SCALE GENOMIC DNA]</scope>
    <source>
        <strain evidence="2 3">DSM 25667</strain>
    </source>
</reference>
<dbReference type="InterPro" id="IPR052513">
    <property type="entry name" value="Thioester_dehydratase-like"/>
</dbReference>
<dbReference type="OrthoDB" id="8857769at2"/>
<dbReference type="InterPro" id="IPR002878">
    <property type="entry name" value="ChsH2_C"/>
</dbReference>
<keyword evidence="3" id="KW-1185">Reference proteome</keyword>
<evidence type="ECO:0000259" key="1">
    <source>
        <dbReference type="Pfam" id="PF01796"/>
    </source>
</evidence>
<dbReference type="Pfam" id="PF01796">
    <property type="entry name" value="OB_ChsH2_C"/>
    <property type="match status" value="1"/>
</dbReference>